<protein>
    <submittedName>
        <fullName evidence="2">Uncharacterized protein</fullName>
    </submittedName>
</protein>
<name>A0A0B1S600_OESDE</name>
<accession>A0A0B1S600</accession>
<sequence>MLEEERSESDSEPMCRPPPLKKKRTRSKARKPPAHTVPINEDSDEEMTTEQMEERRYLCQQRMLKAEKQFNHLKIVIRDLKLKELEIKKSMIANRTAPEFLERANELRRHYKKKEEVAKTRRTLSLDSLERRTIGQRYIARFSQEDNIVNAKSANID</sequence>
<organism evidence="2 3">
    <name type="scientific">Oesophagostomum dentatum</name>
    <name type="common">Nodular worm</name>
    <dbReference type="NCBI Taxonomy" id="61180"/>
    <lineage>
        <taxon>Eukaryota</taxon>
        <taxon>Metazoa</taxon>
        <taxon>Ecdysozoa</taxon>
        <taxon>Nematoda</taxon>
        <taxon>Chromadorea</taxon>
        <taxon>Rhabditida</taxon>
        <taxon>Rhabditina</taxon>
        <taxon>Rhabditomorpha</taxon>
        <taxon>Strongyloidea</taxon>
        <taxon>Strongylidae</taxon>
        <taxon>Oesophagostomum</taxon>
    </lineage>
</organism>
<reference evidence="2 3" key="1">
    <citation type="submission" date="2014-03" db="EMBL/GenBank/DDBJ databases">
        <title>Draft genome of the hookworm Oesophagostomum dentatum.</title>
        <authorList>
            <person name="Mitreva M."/>
        </authorList>
    </citation>
    <scope>NUCLEOTIDE SEQUENCE [LARGE SCALE GENOMIC DNA]</scope>
    <source>
        <strain evidence="2 3">OD-Hann</strain>
    </source>
</reference>
<feature type="region of interest" description="Disordered" evidence="1">
    <location>
        <begin position="1"/>
        <end position="52"/>
    </location>
</feature>
<evidence type="ECO:0000313" key="2">
    <source>
        <dbReference type="EMBL" id="KHJ79316.1"/>
    </source>
</evidence>
<dbReference type="Proteomes" id="UP000053660">
    <property type="component" value="Unassembled WGS sequence"/>
</dbReference>
<dbReference type="AlphaFoldDB" id="A0A0B1S600"/>
<proteinExistence type="predicted"/>
<evidence type="ECO:0000313" key="3">
    <source>
        <dbReference type="Proteomes" id="UP000053660"/>
    </source>
</evidence>
<keyword evidence="3" id="KW-1185">Reference proteome</keyword>
<dbReference type="EMBL" id="KN605668">
    <property type="protein sequence ID" value="KHJ79316.1"/>
    <property type="molecule type" value="Genomic_DNA"/>
</dbReference>
<feature type="compositionally biased region" description="Acidic residues" evidence="1">
    <location>
        <begin position="1"/>
        <end position="11"/>
    </location>
</feature>
<dbReference type="OrthoDB" id="5891813at2759"/>
<gene>
    <name evidence="2" type="ORF">OESDEN_21039</name>
</gene>
<feature type="compositionally biased region" description="Basic residues" evidence="1">
    <location>
        <begin position="19"/>
        <end position="33"/>
    </location>
</feature>
<evidence type="ECO:0000256" key="1">
    <source>
        <dbReference type="SAM" id="MobiDB-lite"/>
    </source>
</evidence>